<protein>
    <submittedName>
        <fullName evidence="2">Uncharacterized protein</fullName>
    </submittedName>
</protein>
<dbReference type="Proteomes" id="UP001499987">
    <property type="component" value="Unassembled WGS sequence"/>
</dbReference>
<comment type="caution">
    <text evidence="2">The sequence shown here is derived from an EMBL/GenBank/DDBJ whole genome shotgun (WGS) entry which is preliminary data.</text>
</comment>
<dbReference type="EMBL" id="BAAALD010000035">
    <property type="protein sequence ID" value="GAA1091043.1"/>
    <property type="molecule type" value="Genomic_DNA"/>
</dbReference>
<evidence type="ECO:0000313" key="3">
    <source>
        <dbReference type="Proteomes" id="UP001499987"/>
    </source>
</evidence>
<keyword evidence="3" id="KW-1185">Reference proteome</keyword>
<evidence type="ECO:0000313" key="2">
    <source>
        <dbReference type="EMBL" id="GAA1091043.1"/>
    </source>
</evidence>
<accession>A0ABP4E6J5</accession>
<gene>
    <name evidence="2" type="ORF">GCM10009663_38530</name>
</gene>
<name>A0ABP4E6J5_9ACTN</name>
<reference evidence="3" key="1">
    <citation type="journal article" date="2019" name="Int. J. Syst. Evol. Microbiol.">
        <title>The Global Catalogue of Microorganisms (GCM) 10K type strain sequencing project: providing services to taxonomists for standard genome sequencing and annotation.</title>
        <authorList>
            <consortium name="The Broad Institute Genomics Platform"/>
            <consortium name="The Broad Institute Genome Sequencing Center for Infectious Disease"/>
            <person name="Wu L."/>
            <person name="Ma J."/>
        </authorList>
    </citation>
    <scope>NUCLEOTIDE SEQUENCE [LARGE SCALE GENOMIC DNA]</scope>
    <source>
        <strain evidence="3">JCM 13002</strain>
    </source>
</reference>
<sequence>MVLLSSTGRYRWRTDARVALPAALMCMFPKGAKDCGDHQWYRKDDRTYRCYHCEPGERPSTPDEDRQRPGAPGRD</sequence>
<feature type="region of interest" description="Disordered" evidence="1">
    <location>
        <begin position="53"/>
        <end position="75"/>
    </location>
</feature>
<proteinExistence type="predicted"/>
<organism evidence="2 3">
    <name type="scientific">Kitasatospora arboriphila</name>
    <dbReference type="NCBI Taxonomy" id="258052"/>
    <lineage>
        <taxon>Bacteria</taxon>
        <taxon>Bacillati</taxon>
        <taxon>Actinomycetota</taxon>
        <taxon>Actinomycetes</taxon>
        <taxon>Kitasatosporales</taxon>
        <taxon>Streptomycetaceae</taxon>
        <taxon>Kitasatospora</taxon>
    </lineage>
</organism>
<dbReference type="RefSeq" id="WP_344624875.1">
    <property type="nucleotide sequence ID" value="NZ_BAAALD010000035.1"/>
</dbReference>
<evidence type="ECO:0000256" key="1">
    <source>
        <dbReference type="SAM" id="MobiDB-lite"/>
    </source>
</evidence>